<keyword evidence="3" id="KW-1185">Reference proteome</keyword>
<evidence type="ECO:0000313" key="3">
    <source>
        <dbReference type="Proteomes" id="UP000594261"/>
    </source>
</evidence>
<organism evidence="2 3">
    <name type="scientific">Quercus lobata</name>
    <name type="common">Valley oak</name>
    <dbReference type="NCBI Taxonomy" id="97700"/>
    <lineage>
        <taxon>Eukaryota</taxon>
        <taxon>Viridiplantae</taxon>
        <taxon>Streptophyta</taxon>
        <taxon>Embryophyta</taxon>
        <taxon>Tracheophyta</taxon>
        <taxon>Spermatophyta</taxon>
        <taxon>Magnoliopsida</taxon>
        <taxon>eudicotyledons</taxon>
        <taxon>Gunneridae</taxon>
        <taxon>Pentapetalae</taxon>
        <taxon>rosids</taxon>
        <taxon>fabids</taxon>
        <taxon>Fagales</taxon>
        <taxon>Fagaceae</taxon>
        <taxon>Quercus</taxon>
    </lineage>
</organism>
<dbReference type="AlphaFoldDB" id="A0A7N2LG65"/>
<reference evidence="2" key="2">
    <citation type="submission" date="2021-01" db="UniProtKB">
        <authorList>
            <consortium name="EnsemblPlants"/>
        </authorList>
    </citation>
    <scope>IDENTIFICATION</scope>
</reference>
<name>A0A7N2LG65_QUELO</name>
<keyword evidence="1" id="KW-0812">Transmembrane</keyword>
<feature type="transmembrane region" description="Helical" evidence="1">
    <location>
        <begin position="27"/>
        <end position="48"/>
    </location>
</feature>
<protein>
    <submittedName>
        <fullName evidence="2">Uncharacterized protein</fullName>
    </submittedName>
</protein>
<proteinExistence type="predicted"/>
<dbReference type="EMBL" id="LRBV02000004">
    <property type="status" value="NOT_ANNOTATED_CDS"/>
    <property type="molecule type" value="Genomic_DNA"/>
</dbReference>
<accession>A0A7N2LG65</accession>
<dbReference type="Gramene" id="QL04p030886:mrna">
    <property type="protein sequence ID" value="QL04p030886:mrna"/>
    <property type="gene ID" value="QL04p030886"/>
</dbReference>
<dbReference type="Proteomes" id="UP000594261">
    <property type="component" value="Chromosome 4"/>
</dbReference>
<evidence type="ECO:0000256" key="1">
    <source>
        <dbReference type="SAM" id="Phobius"/>
    </source>
</evidence>
<dbReference type="PANTHER" id="PTHR33116">
    <property type="entry name" value="REVERSE TRANSCRIPTASE ZINC-BINDING DOMAIN-CONTAINING PROTEIN-RELATED-RELATED"/>
    <property type="match status" value="1"/>
</dbReference>
<dbReference type="EnsemblPlants" id="QL04p030886:mrna">
    <property type="protein sequence ID" value="QL04p030886:mrna"/>
    <property type="gene ID" value="QL04p030886"/>
</dbReference>
<keyword evidence="1" id="KW-1133">Transmembrane helix</keyword>
<reference evidence="2 3" key="1">
    <citation type="journal article" date="2016" name="G3 (Bethesda)">
        <title>First Draft Assembly and Annotation of the Genome of a California Endemic Oak Quercus lobata Nee (Fagaceae).</title>
        <authorList>
            <person name="Sork V.L."/>
            <person name="Fitz-Gibbon S.T."/>
            <person name="Puiu D."/>
            <person name="Crepeau M."/>
            <person name="Gugger P.F."/>
            <person name="Sherman R."/>
            <person name="Stevens K."/>
            <person name="Langley C.H."/>
            <person name="Pellegrini M."/>
            <person name="Salzberg S.L."/>
        </authorList>
    </citation>
    <scope>NUCLEOTIDE SEQUENCE [LARGE SCALE GENOMIC DNA]</scope>
    <source>
        <strain evidence="2 3">cv. SW786</strain>
    </source>
</reference>
<dbReference type="InParanoid" id="A0A7N2LG65"/>
<dbReference type="PANTHER" id="PTHR33116:SF86">
    <property type="entry name" value="REVERSE TRANSCRIPTASE DOMAIN-CONTAINING PROTEIN"/>
    <property type="match status" value="1"/>
</dbReference>
<evidence type="ECO:0000313" key="2">
    <source>
        <dbReference type="EnsemblPlants" id="QL04p030886:mrna"/>
    </source>
</evidence>
<keyword evidence="1" id="KW-0472">Membrane</keyword>
<sequence>MPGLTNQEFDFVLEKVQGRLAGWNAHLLSFAGTVVLTQSVLGAIPAYVMQGAMLSGKILDAIDKTSGNFLWGLSVARRYPINVKWSKPMLRWHKLNTDESALGNPGLVGGGGIIRDHNGMYLFNLIPRWTIKHYFREANECTDKLARKGASQQ</sequence>